<keyword evidence="1" id="KW-1133">Transmembrane helix</keyword>
<accession>A0A3B1B3V8</accession>
<keyword evidence="1" id="KW-0812">Transmembrane</keyword>
<feature type="transmembrane region" description="Helical" evidence="1">
    <location>
        <begin position="52"/>
        <end position="71"/>
    </location>
</feature>
<dbReference type="Pfam" id="PF07386">
    <property type="entry name" value="DUF1499"/>
    <property type="match status" value="1"/>
</dbReference>
<evidence type="ECO:0000313" key="2">
    <source>
        <dbReference type="EMBL" id="VAX08801.1"/>
    </source>
</evidence>
<evidence type="ECO:0008006" key="3">
    <source>
        <dbReference type="Google" id="ProtNLM"/>
    </source>
</evidence>
<organism evidence="2">
    <name type="scientific">hydrothermal vent metagenome</name>
    <dbReference type="NCBI Taxonomy" id="652676"/>
    <lineage>
        <taxon>unclassified sequences</taxon>
        <taxon>metagenomes</taxon>
        <taxon>ecological metagenomes</taxon>
    </lineage>
</organism>
<dbReference type="EMBL" id="UOFW01000247">
    <property type="protein sequence ID" value="VAX08801.1"/>
    <property type="molecule type" value="Genomic_DNA"/>
</dbReference>
<dbReference type="InterPro" id="IPR010865">
    <property type="entry name" value="DUF1499"/>
</dbReference>
<feature type="transmembrane region" description="Helical" evidence="1">
    <location>
        <begin position="78"/>
        <end position="98"/>
    </location>
</feature>
<gene>
    <name evidence="2" type="ORF">MNBD_ALPHA03-1843</name>
</gene>
<reference evidence="2" key="1">
    <citation type="submission" date="2018-06" db="EMBL/GenBank/DDBJ databases">
        <authorList>
            <person name="Zhirakovskaya E."/>
        </authorList>
    </citation>
    <scope>NUCLEOTIDE SEQUENCE</scope>
</reference>
<dbReference type="AlphaFoldDB" id="A0A3B1B3V8"/>
<name>A0A3B1B3V8_9ZZZZ</name>
<keyword evidence="1" id="KW-0472">Membrane</keyword>
<proteinExistence type="predicted"/>
<evidence type="ECO:0000256" key="1">
    <source>
        <dbReference type="SAM" id="Phobius"/>
    </source>
</evidence>
<sequence>MNIGQKKTFLGAQIIWLLALLLILVVMAGGPGVHLGLWAPIDGFVLSLKGGFMGGIALAGLSLLVIVIMAVKKTCRGLGKAILALCIGLLLAAPVAYLRLSGGGGVPAIHDITTDLVNPPKFIALVGKRGEGANSLEYDSEKLIPLQKEFYPNIGPIMTSADPQAAFIQARDVAADLGWVILGLDTSEIEFGAGRFEATDYSFWFKFADDIVVVVKETETGSQIDLRSVSRVGVSDLGVNAKRIKSFQDSFSAKP</sequence>
<protein>
    <recommendedName>
        <fullName evidence="3">DUF1499 domain-containing protein</fullName>
    </recommendedName>
</protein>